<organism evidence="3 4">
    <name type="scientific">Podospora aff. communis PSN243</name>
    <dbReference type="NCBI Taxonomy" id="3040156"/>
    <lineage>
        <taxon>Eukaryota</taxon>
        <taxon>Fungi</taxon>
        <taxon>Dikarya</taxon>
        <taxon>Ascomycota</taxon>
        <taxon>Pezizomycotina</taxon>
        <taxon>Sordariomycetes</taxon>
        <taxon>Sordariomycetidae</taxon>
        <taxon>Sordariales</taxon>
        <taxon>Podosporaceae</taxon>
        <taxon>Podospora</taxon>
    </lineage>
</organism>
<protein>
    <submittedName>
        <fullName evidence="3">NAD(P)H-quinone oxidoreductase subunit N</fullName>
    </submittedName>
</protein>
<dbReference type="EMBL" id="MU866027">
    <property type="protein sequence ID" value="KAK4442200.1"/>
    <property type="molecule type" value="Genomic_DNA"/>
</dbReference>
<dbReference type="AlphaFoldDB" id="A0AAV9G1M6"/>
<name>A0AAV9G1M6_9PEZI</name>
<sequence length="231" mass="24729">MKLTALLAVAGLAAVGTAQQKVKVMFLGDSITEITCWRPLVWTQLASANLTSSIQLVGSKSSVPGNCQRPAGFDARHEGHSGYEAFNVARNNIKGWVQNTKPDVVNFMLGTNDVNIGKRDANTILNAYTSILGSLREANPNVFVIIDKMIPTSWSDSTIEAVNTAIPNWAKQHTTTQSPITVADCSRAAGMTNAMLKGDRVHPNDLGDQFIAKQVGPVLIQVLKAKLGTSA</sequence>
<reference evidence="3" key="2">
    <citation type="submission" date="2023-05" db="EMBL/GenBank/DDBJ databases">
        <authorList>
            <consortium name="Lawrence Berkeley National Laboratory"/>
            <person name="Steindorff A."/>
            <person name="Hensen N."/>
            <person name="Bonometti L."/>
            <person name="Westerberg I."/>
            <person name="Brannstrom I.O."/>
            <person name="Guillou S."/>
            <person name="Cros-Aarteil S."/>
            <person name="Calhoun S."/>
            <person name="Haridas S."/>
            <person name="Kuo A."/>
            <person name="Mondo S."/>
            <person name="Pangilinan J."/>
            <person name="Riley R."/>
            <person name="Labutti K."/>
            <person name="Andreopoulos B."/>
            <person name="Lipzen A."/>
            <person name="Chen C."/>
            <person name="Yanf M."/>
            <person name="Daum C."/>
            <person name="Ng V."/>
            <person name="Clum A."/>
            <person name="Ohm R."/>
            <person name="Martin F."/>
            <person name="Silar P."/>
            <person name="Natvig D."/>
            <person name="Lalanne C."/>
            <person name="Gautier V."/>
            <person name="Ament-Velasquez S.L."/>
            <person name="Kruys A."/>
            <person name="Hutchinson M.I."/>
            <person name="Powell A.J."/>
            <person name="Barry K."/>
            <person name="Miller A.N."/>
            <person name="Grigoriev I.V."/>
            <person name="Debuchy R."/>
            <person name="Gladieux P."/>
            <person name="Thoren M.H."/>
            <person name="Johannesson H."/>
        </authorList>
    </citation>
    <scope>NUCLEOTIDE SEQUENCE</scope>
    <source>
        <strain evidence="3">PSN243</strain>
    </source>
</reference>
<keyword evidence="1" id="KW-0732">Signal</keyword>
<dbReference type="Proteomes" id="UP001321760">
    <property type="component" value="Unassembled WGS sequence"/>
</dbReference>
<feature type="chain" id="PRO_5043720706" evidence="1">
    <location>
        <begin position="19"/>
        <end position="231"/>
    </location>
</feature>
<feature type="domain" description="SGNH hydrolase-type esterase" evidence="2">
    <location>
        <begin position="26"/>
        <end position="209"/>
    </location>
</feature>
<dbReference type="CDD" id="cd01833">
    <property type="entry name" value="XynB_like"/>
    <property type="match status" value="1"/>
</dbReference>
<evidence type="ECO:0000313" key="3">
    <source>
        <dbReference type="EMBL" id="KAK4442200.1"/>
    </source>
</evidence>
<gene>
    <name evidence="3" type="ORF">QBC34DRAFT_456023</name>
</gene>
<comment type="caution">
    <text evidence="3">The sequence shown here is derived from an EMBL/GenBank/DDBJ whole genome shotgun (WGS) entry which is preliminary data.</text>
</comment>
<keyword evidence="4" id="KW-1185">Reference proteome</keyword>
<dbReference type="Pfam" id="PF13472">
    <property type="entry name" value="Lipase_GDSL_2"/>
    <property type="match status" value="1"/>
</dbReference>
<feature type="signal peptide" evidence="1">
    <location>
        <begin position="1"/>
        <end position="18"/>
    </location>
</feature>
<dbReference type="InterPro" id="IPR051532">
    <property type="entry name" value="Ester_Hydrolysis_Enzymes"/>
</dbReference>
<proteinExistence type="predicted"/>
<evidence type="ECO:0000313" key="4">
    <source>
        <dbReference type="Proteomes" id="UP001321760"/>
    </source>
</evidence>
<accession>A0AAV9G1M6</accession>
<dbReference type="GO" id="GO:0004622">
    <property type="term" value="F:phosphatidylcholine lysophospholipase activity"/>
    <property type="evidence" value="ECO:0007669"/>
    <property type="project" value="TreeGrafter"/>
</dbReference>
<dbReference type="PANTHER" id="PTHR30383">
    <property type="entry name" value="THIOESTERASE 1/PROTEASE 1/LYSOPHOSPHOLIPASE L1"/>
    <property type="match status" value="1"/>
</dbReference>
<dbReference type="InterPro" id="IPR013830">
    <property type="entry name" value="SGNH_hydro"/>
</dbReference>
<dbReference type="SUPFAM" id="SSF52266">
    <property type="entry name" value="SGNH hydrolase"/>
    <property type="match status" value="1"/>
</dbReference>
<evidence type="ECO:0000256" key="1">
    <source>
        <dbReference type="SAM" id="SignalP"/>
    </source>
</evidence>
<reference evidence="3" key="1">
    <citation type="journal article" date="2023" name="Mol. Phylogenet. Evol.">
        <title>Genome-scale phylogeny and comparative genomics of the fungal order Sordariales.</title>
        <authorList>
            <person name="Hensen N."/>
            <person name="Bonometti L."/>
            <person name="Westerberg I."/>
            <person name="Brannstrom I.O."/>
            <person name="Guillou S."/>
            <person name="Cros-Aarteil S."/>
            <person name="Calhoun S."/>
            <person name="Haridas S."/>
            <person name="Kuo A."/>
            <person name="Mondo S."/>
            <person name="Pangilinan J."/>
            <person name="Riley R."/>
            <person name="LaButti K."/>
            <person name="Andreopoulos B."/>
            <person name="Lipzen A."/>
            <person name="Chen C."/>
            <person name="Yan M."/>
            <person name="Daum C."/>
            <person name="Ng V."/>
            <person name="Clum A."/>
            <person name="Steindorff A."/>
            <person name="Ohm R.A."/>
            <person name="Martin F."/>
            <person name="Silar P."/>
            <person name="Natvig D.O."/>
            <person name="Lalanne C."/>
            <person name="Gautier V."/>
            <person name="Ament-Velasquez S.L."/>
            <person name="Kruys A."/>
            <person name="Hutchinson M.I."/>
            <person name="Powell A.J."/>
            <person name="Barry K."/>
            <person name="Miller A.N."/>
            <person name="Grigoriev I.V."/>
            <person name="Debuchy R."/>
            <person name="Gladieux P."/>
            <person name="Hiltunen Thoren M."/>
            <person name="Johannesson H."/>
        </authorList>
    </citation>
    <scope>NUCLEOTIDE SEQUENCE</scope>
    <source>
        <strain evidence="3">PSN243</strain>
    </source>
</reference>
<evidence type="ECO:0000259" key="2">
    <source>
        <dbReference type="Pfam" id="PF13472"/>
    </source>
</evidence>
<dbReference type="InterPro" id="IPR036514">
    <property type="entry name" value="SGNH_hydro_sf"/>
</dbReference>
<dbReference type="PANTHER" id="PTHR30383:SF2">
    <property type="entry name" value="CELLULOSE-BINDING PROTEIN"/>
    <property type="match status" value="1"/>
</dbReference>
<dbReference type="Gene3D" id="3.40.50.1110">
    <property type="entry name" value="SGNH hydrolase"/>
    <property type="match status" value="1"/>
</dbReference>